<feature type="compositionally biased region" description="Polar residues" evidence="1">
    <location>
        <begin position="801"/>
        <end position="830"/>
    </location>
</feature>
<accession>A0AA38BZI6</accession>
<feature type="compositionally biased region" description="Polar residues" evidence="1">
    <location>
        <begin position="861"/>
        <end position="880"/>
    </location>
</feature>
<protein>
    <recommendedName>
        <fullName evidence="4">COP1-interacting protein 7</fullName>
    </recommendedName>
</protein>
<reference evidence="2 3" key="1">
    <citation type="journal article" date="2021" name="Nat. Plants">
        <title>The Taxus genome provides insights into paclitaxel biosynthesis.</title>
        <authorList>
            <person name="Xiong X."/>
            <person name="Gou J."/>
            <person name="Liao Q."/>
            <person name="Li Y."/>
            <person name="Zhou Q."/>
            <person name="Bi G."/>
            <person name="Li C."/>
            <person name="Du R."/>
            <person name="Wang X."/>
            <person name="Sun T."/>
            <person name="Guo L."/>
            <person name="Liang H."/>
            <person name="Lu P."/>
            <person name="Wu Y."/>
            <person name="Zhang Z."/>
            <person name="Ro D.K."/>
            <person name="Shang Y."/>
            <person name="Huang S."/>
            <person name="Yan J."/>
        </authorList>
    </citation>
    <scope>NUCLEOTIDE SEQUENCE [LARGE SCALE GENOMIC DNA]</scope>
    <source>
        <strain evidence="2">Ta-2019</strain>
    </source>
</reference>
<feature type="region of interest" description="Disordered" evidence="1">
    <location>
        <begin position="689"/>
        <end position="713"/>
    </location>
</feature>
<feature type="region of interest" description="Disordered" evidence="1">
    <location>
        <begin position="1228"/>
        <end position="1333"/>
    </location>
</feature>
<feature type="compositionally biased region" description="Low complexity" evidence="1">
    <location>
        <begin position="788"/>
        <end position="800"/>
    </location>
</feature>
<feature type="region of interest" description="Disordered" evidence="1">
    <location>
        <begin position="385"/>
        <end position="424"/>
    </location>
</feature>
<feature type="compositionally biased region" description="Basic and acidic residues" evidence="1">
    <location>
        <begin position="1259"/>
        <end position="1268"/>
    </location>
</feature>
<feature type="compositionally biased region" description="Basic and acidic residues" evidence="1">
    <location>
        <begin position="762"/>
        <end position="779"/>
    </location>
</feature>
<feature type="compositionally biased region" description="Polar residues" evidence="1">
    <location>
        <begin position="944"/>
        <end position="953"/>
    </location>
</feature>
<feature type="compositionally biased region" description="Basic residues" evidence="1">
    <location>
        <begin position="287"/>
        <end position="307"/>
    </location>
</feature>
<feature type="non-terminal residue" evidence="2">
    <location>
        <position position="1357"/>
    </location>
</feature>
<feature type="compositionally biased region" description="Basic and acidic residues" evidence="1">
    <location>
        <begin position="68"/>
        <end position="79"/>
    </location>
</feature>
<feature type="compositionally biased region" description="Polar residues" evidence="1">
    <location>
        <begin position="1237"/>
        <end position="1258"/>
    </location>
</feature>
<feature type="region of interest" description="Disordered" evidence="1">
    <location>
        <begin position="54"/>
        <end position="104"/>
    </location>
</feature>
<comment type="caution">
    <text evidence="2">The sequence shown here is derived from an EMBL/GenBank/DDBJ whole genome shotgun (WGS) entry which is preliminary data.</text>
</comment>
<feature type="compositionally biased region" description="Basic and acidic residues" evidence="1">
    <location>
        <begin position="393"/>
        <end position="404"/>
    </location>
</feature>
<feature type="region of interest" description="Disordered" evidence="1">
    <location>
        <begin position="1338"/>
        <end position="1357"/>
    </location>
</feature>
<organism evidence="2 3">
    <name type="scientific">Taxus chinensis</name>
    <name type="common">Chinese yew</name>
    <name type="synonym">Taxus wallichiana var. chinensis</name>
    <dbReference type="NCBI Taxonomy" id="29808"/>
    <lineage>
        <taxon>Eukaryota</taxon>
        <taxon>Viridiplantae</taxon>
        <taxon>Streptophyta</taxon>
        <taxon>Embryophyta</taxon>
        <taxon>Tracheophyta</taxon>
        <taxon>Spermatophyta</taxon>
        <taxon>Pinopsida</taxon>
        <taxon>Pinidae</taxon>
        <taxon>Conifers II</taxon>
        <taxon>Cupressales</taxon>
        <taxon>Taxaceae</taxon>
        <taxon>Taxus</taxon>
    </lineage>
</organism>
<feature type="compositionally biased region" description="Basic and acidic residues" evidence="1">
    <location>
        <begin position="94"/>
        <end position="104"/>
    </location>
</feature>
<feature type="compositionally biased region" description="Basic residues" evidence="1">
    <location>
        <begin position="1269"/>
        <end position="1278"/>
    </location>
</feature>
<proteinExistence type="predicted"/>
<dbReference type="OMA" id="MIPVRSN"/>
<feature type="compositionally biased region" description="Polar residues" evidence="1">
    <location>
        <begin position="1309"/>
        <end position="1333"/>
    </location>
</feature>
<feature type="region of interest" description="Disordered" evidence="1">
    <location>
        <begin position="725"/>
        <end position="970"/>
    </location>
</feature>
<feature type="region of interest" description="Disordered" evidence="1">
    <location>
        <begin position="274"/>
        <end position="317"/>
    </location>
</feature>
<feature type="compositionally biased region" description="Basic and acidic residues" evidence="1">
    <location>
        <begin position="699"/>
        <end position="713"/>
    </location>
</feature>
<feature type="compositionally biased region" description="Low complexity" evidence="1">
    <location>
        <begin position="831"/>
        <end position="850"/>
    </location>
</feature>
<name>A0AA38BZI6_TAXCH</name>
<feature type="region of interest" description="Disordered" evidence="1">
    <location>
        <begin position="332"/>
        <end position="356"/>
    </location>
</feature>
<evidence type="ECO:0008006" key="4">
    <source>
        <dbReference type="Google" id="ProtNLM"/>
    </source>
</evidence>
<evidence type="ECO:0000313" key="2">
    <source>
        <dbReference type="EMBL" id="KAH9290882.1"/>
    </source>
</evidence>
<dbReference type="EMBL" id="JAHRHJ020003813">
    <property type="protein sequence ID" value="KAH9290882.1"/>
    <property type="molecule type" value="Genomic_DNA"/>
</dbReference>
<feature type="compositionally biased region" description="Basic and acidic residues" evidence="1">
    <location>
        <begin position="274"/>
        <end position="286"/>
    </location>
</feature>
<dbReference type="PANTHER" id="PTHR31008">
    <property type="entry name" value="COP1-INTERACTING PROTEIN-RELATED"/>
    <property type="match status" value="1"/>
</dbReference>
<feature type="region of interest" description="Disordered" evidence="1">
    <location>
        <begin position="1040"/>
        <end position="1066"/>
    </location>
</feature>
<keyword evidence="3" id="KW-1185">Reference proteome</keyword>
<feature type="compositionally biased region" description="Polar residues" evidence="1">
    <location>
        <begin position="80"/>
        <end position="93"/>
    </location>
</feature>
<feature type="compositionally biased region" description="Basic and acidic residues" evidence="1">
    <location>
        <begin position="956"/>
        <end position="970"/>
    </location>
</feature>
<sequence length="1357" mass="149302">MNLWKKRQEAGLWLEEMELETMEASSTRSEMALMNASGITLTSDSVVVQRLRPKDYPDGWSDVPSEVGDSKVSSHESRTIHGSSNVAEGSSDANGEHSDLNHNRDNRLSLEGQVSPALAGSNDYARGHFQQPMMPVWPGQAPQHMQNFQSQGVGPGPTMQGLPGFPMQGTPYYHGYPPTPPFYQGMYPLTDDHRGLAMPPQHLVPLWPQYAEDPRFGTPQRTELLAINNTSSDMKHHALNEKDSNIKSETSETGSLKSFSRSLDLAVQDIDSEPEKEYLPVTESHRHLQGRSKSPHRRSSSPRRKIQIGRAGSKRSGMVVIRNINYITSKRSDETGREDISESSNSETNSDVEDDLKQQAEDVQLRVHDVIDLFEKKRKESAETLMKKVGRRHSADSWNSKDSKSNSMRNDPGTEADQRDDENQSWSVFQEYLLRDDESSQKNPNKIDKVDQNGKEIALNAEDMIVVSRGILDSEGWEVNNAVPLERELDFKKKEQGMAKDSLVLPERVGNDALSEGWGFGESEGSSIHKKSTTYDDFIISREAGQTISHGAGSDPFADAEVEHTTNQRSDFQYTDMSYGQGIGDDSFMVSTRSILQNQDGNEWRTVMSMDSELPSAGKAEKSSNDMPNSQYEITDGFERDELYILPERLSERESLGVLWDPAMDYEMQANVADKVHADASCDGSLDEIKYPQGKANSKMKEHPKTKKSERDLRLKAMQEALEKRKAEMATRNPRLGKASPLAEAHMRAEKLRAFKANLQKTKKEMEEQERNRLDELRIQRQKRIAARRSSSPTSSSSASQTVKPQQLKTGHASTLLSPSSQKGRTSRNLSPGGSFPSPSGSRSFTRSSSEIANDLRFRKQNLSSGTKPAGTNLSRSVPSLSELKKEQEVTFQASRRLPASKKSGDQIVSSKSGKEGGKIKPGGTTSHSTARPLDNLDPRKQHLTATRKNIVTGSEMKDKPLKGSSDKDTSLEKFAKHNGMHAIRKGKGSLLAADVGNMKSKGYSETDVSKKHDSDVVIQAENFPKSGEPGSLTVREEVSPELNDHENGSTSDNKPEVNAGVGSQCNPIRVPASISAGDISSQGRFESLSETCHDMQSEAVFIRAPVTLVEENETDKVCESNSAPFSSFSMHSNPHSAESVVREDESNVLQVSPSIIQSSDTNESYQAPLVHMTSFEDISHNKFSTYDAPLAPETTSGPLGIFIPREPVSENNSPIAVTSYFPDSSPLLKNMPKLPQSVSPEANSGKFNTSHSRQKGSSGEKPKENAKGFKRLLKFGKKGTTSVSSADADRLREMGNRTSEDQVGRLEATTSSASMTSQLSGVTTGATADTGISSQAHSLGSLISQDDNSSTAYTHK</sequence>
<evidence type="ECO:0000313" key="3">
    <source>
        <dbReference type="Proteomes" id="UP000824469"/>
    </source>
</evidence>
<gene>
    <name evidence="2" type="ORF">KI387_034999</name>
</gene>
<feature type="compositionally biased region" description="Basic and acidic residues" evidence="1">
    <location>
        <begin position="1288"/>
        <end position="1305"/>
    </location>
</feature>
<evidence type="ECO:0000256" key="1">
    <source>
        <dbReference type="SAM" id="MobiDB-lite"/>
    </source>
</evidence>
<dbReference type="Proteomes" id="UP000824469">
    <property type="component" value="Unassembled WGS sequence"/>
</dbReference>
<dbReference type="PANTHER" id="PTHR31008:SF2">
    <property type="entry name" value="COP1-INTERACTING PROTEIN-LIKE PROTEIN"/>
    <property type="match status" value="1"/>
</dbReference>